<feature type="transmembrane region" description="Helical" evidence="9">
    <location>
        <begin position="6"/>
        <end position="24"/>
    </location>
</feature>
<evidence type="ECO:0000256" key="3">
    <source>
        <dbReference type="ARBA" id="ARBA00006263"/>
    </source>
</evidence>
<dbReference type="OrthoDB" id="5586491at2"/>
<dbReference type="AlphaFoldDB" id="A0A1Y6EFB1"/>
<comment type="pathway">
    <text evidence="2">Cofactor biosynthesis; adenosylcobalamin biosynthesis.</text>
</comment>
<keyword evidence="4" id="KW-1003">Cell membrane</keyword>
<keyword evidence="7 9" id="KW-1133">Transmembrane helix</keyword>
<evidence type="ECO:0000256" key="6">
    <source>
        <dbReference type="ARBA" id="ARBA00022692"/>
    </source>
</evidence>
<evidence type="ECO:0000313" key="11">
    <source>
        <dbReference type="Proteomes" id="UP000194450"/>
    </source>
</evidence>
<proteinExistence type="inferred from homology"/>
<evidence type="ECO:0000256" key="8">
    <source>
        <dbReference type="ARBA" id="ARBA00023136"/>
    </source>
</evidence>
<protein>
    <submittedName>
        <fullName evidence="10">Cobalamin biosynthesis protein CobD/CbiB</fullName>
    </submittedName>
</protein>
<evidence type="ECO:0000256" key="7">
    <source>
        <dbReference type="ARBA" id="ARBA00022989"/>
    </source>
</evidence>
<feature type="transmembrane region" description="Helical" evidence="9">
    <location>
        <begin position="164"/>
        <end position="187"/>
    </location>
</feature>
<gene>
    <name evidence="10" type="ORF">SAMN06297229_0521</name>
</gene>
<reference evidence="11" key="1">
    <citation type="submission" date="2017-04" db="EMBL/GenBank/DDBJ databases">
        <authorList>
            <person name="Varghese N."/>
            <person name="Submissions S."/>
        </authorList>
    </citation>
    <scope>NUCLEOTIDE SEQUENCE [LARGE SCALE GENOMIC DNA]</scope>
</reference>
<evidence type="ECO:0000256" key="1">
    <source>
        <dbReference type="ARBA" id="ARBA00004651"/>
    </source>
</evidence>
<dbReference type="PANTHER" id="PTHR34308:SF1">
    <property type="entry name" value="COBALAMIN BIOSYNTHESIS PROTEIN CBIB"/>
    <property type="match status" value="1"/>
</dbReference>
<evidence type="ECO:0000256" key="9">
    <source>
        <dbReference type="SAM" id="Phobius"/>
    </source>
</evidence>
<dbReference type="PANTHER" id="PTHR34308">
    <property type="entry name" value="COBALAMIN BIOSYNTHESIS PROTEIN CBIB"/>
    <property type="match status" value="1"/>
</dbReference>
<name>A0A1Y6EFB1_9GAMM</name>
<keyword evidence="11" id="KW-1185">Reference proteome</keyword>
<dbReference type="GO" id="GO:0005886">
    <property type="term" value="C:plasma membrane"/>
    <property type="evidence" value="ECO:0007669"/>
    <property type="project" value="UniProtKB-SubCell"/>
</dbReference>
<feature type="transmembrane region" description="Helical" evidence="9">
    <location>
        <begin position="208"/>
        <end position="228"/>
    </location>
</feature>
<evidence type="ECO:0000256" key="2">
    <source>
        <dbReference type="ARBA" id="ARBA00004953"/>
    </source>
</evidence>
<keyword evidence="8 9" id="KW-0472">Membrane</keyword>
<dbReference type="GO" id="GO:0009236">
    <property type="term" value="P:cobalamin biosynthetic process"/>
    <property type="evidence" value="ECO:0007669"/>
    <property type="project" value="UniProtKB-UniPathway"/>
</dbReference>
<accession>A0A1Y6EFB1</accession>
<sequence>MAWPEQLVTLVQYPASIVLLMLLLERVLVWSPLWHPLSLVRLFAQQLQLRVLRPQRDASGQQLLAGVLATLVLLTLVLFPAWWLLDVSDFPSALGAFLLLISLHTSPQTALVKAIAKALQRDQKNVARTLLNRLDSRDNKRLSPIGIIRAAADNQLLSWVQHTLAIILAYLIGGAVLALAVRVLTLLASQWPLEDPRYRYFGQIPHRLSQLALLLPMLLAALLVIILSTLVRGPRLLRTLRQQQWQHWWLPEACWLFGCARLLGIPLGGPVQYRNERTRRARFGPAVANPKAILFALRFTRIADALVLLTSLAFAALQLL</sequence>
<organism evidence="10 11">
    <name type="scientific">Pseudidiomarina planktonica</name>
    <dbReference type="NCBI Taxonomy" id="1323738"/>
    <lineage>
        <taxon>Bacteria</taxon>
        <taxon>Pseudomonadati</taxon>
        <taxon>Pseudomonadota</taxon>
        <taxon>Gammaproteobacteria</taxon>
        <taxon>Alteromonadales</taxon>
        <taxon>Idiomarinaceae</taxon>
        <taxon>Pseudidiomarina</taxon>
    </lineage>
</organism>
<dbReference type="InterPro" id="IPR004485">
    <property type="entry name" value="Cobalamin_biosynth_CobD/CbiB"/>
</dbReference>
<dbReference type="RefSeq" id="WP_086433694.1">
    <property type="nucleotide sequence ID" value="NZ_FXWH01000001.1"/>
</dbReference>
<dbReference type="GO" id="GO:0048472">
    <property type="term" value="F:threonine-phosphate decarboxylase activity"/>
    <property type="evidence" value="ECO:0007669"/>
    <property type="project" value="InterPro"/>
</dbReference>
<comment type="similarity">
    <text evidence="3">Belongs to the CobD/CbiB family.</text>
</comment>
<dbReference type="EMBL" id="FXWH01000001">
    <property type="protein sequence ID" value="SMQ61146.1"/>
    <property type="molecule type" value="Genomic_DNA"/>
</dbReference>
<keyword evidence="6 9" id="KW-0812">Transmembrane</keyword>
<feature type="transmembrane region" description="Helical" evidence="9">
    <location>
        <begin position="63"/>
        <end position="85"/>
    </location>
</feature>
<evidence type="ECO:0000256" key="5">
    <source>
        <dbReference type="ARBA" id="ARBA00022573"/>
    </source>
</evidence>
<keyword evidence="5" id="KW-0169">Cobalamin biosynthesis</keyword>
<dbReference type="UniPathway" id="UPA00148"/>
<dbReference type="Pfam" id="PF03186">
    <property type="entry name" value="CobD_Cbib"/>
    <property type="match status" value="1"/>
</dbReference>
<evidence type="ECO:0000256" key="4">
    <source>
        <dbReference type="ARBA" id="ARBA00022475"/>
    </source>
</evidence>
<evidence type="ECO:0000313" key="10">
    <source>
        <dbReference type="EMBL" id="SMQ61146.1"/>
    </source>
</evidence>
<dbReference type="Proteomes" id="UP000194450">
    <property type="component" value="Unassembled WGS sequence"/>
</dbReference>
<comment type="subcellular location">
    <subcellularLocation>
        <location evidence="1">Cell membrane</location>
        <topology evidence="1">Multi-pass membrane protein</topology>
    </subcellularLocation>
</comment>